<feature type="region of interest" description="Disordered" evidence="1">
    <location>
        <begin position="388"/>
        <end position="416"/>
    </location>
</feature>
<feature type="region of interest" description="Disordered" evidence="1">
    <location>
        <begin position="208"/>
        <end position="337"/>
    </location>
</feature>
<gene>
    <name evidence="2" type="ORF">TGP89_310930</name>
</gene>
<comment type="caution">
    <text evidence="2">The sequence shown here is derived from an EMBL/GenBank/DDBJ whole genome shotgun (WGS) entry which is preliminary data.</text>
</comment>
<feature type="compositionally biased region" description="Basic and acidic residues" evidence="1">
    <location>
        <begin position="269"/>
        <end position="293"/>
    </location>
</feature>
<feature type="compositionally biased region" description="Basic and acidic residues" evidence="1">
    <location>
        <begin position="106"/>
        <end position="133"/>
    </location>
</feature>
<accession>A0A086K9H5</accession>
<feature type="compositionally biased region" description="Basic and acidic residues" evidence="1">
    <location>
        <begin position="232"/>
        <end position="260"/>
    </location>
</feature>
<feature type="compositionally biased region" description="Low complexity" evidence="1">
    <location>
        <begin position="218"/>
        <end position="230"/>
    </location>
</feature>
<protein>
    <submittedName>
        <fullName evidence="2">Uncharacterized protein</fullName>
    </submittedName>
</protein>
<reference evidence="2 3" key="1">
    <citation type="submission" date="2014-03" db="EMBL/GenBank/DDBJ databases">
        <authorList>
            <person name="Sibley D."/>
            <person name="Venepally P."/>
            <person name="Karamycheva S."/>
            <person name="Hadjithomas M."/>
            <person name="Khan A."/>
            <person name="Brunk B."/>
            <person name="Roos D."/>
            <person name="Caler E."/>
            <person name="Lorenzi H."/>
        </authorList>
    </citation>
    <scope>NUCLEOTIDE SEQUENCE [LARGE SCALE GENOMIC DNA]</scope>
    <source>
        <strain evidence="3">p89</strain>
    </source>
</reference>
<feature type="compositionally biased region" description="Basic and acidic residues" evidence="1">
    <location>
        <begin position="44"/>
        <end position="61"/>
    </location>
</feature>
<feature type="compositionally biased region" description="Polar residues" evidence="1">
    <location>
        <begin position="84"/>
        <end position="98"/>
    </location>
</feature>
<feature type="compositionally biased region" description="Basic and acidic residues" evidence="1">
    <location>
        <begin position="326"/>
        <end position="337"/>
    </location>
</feature>
<feature type="compositionally biased region" description="Polar residues" evidence="1">
    <location>
        <begin position="30"/>
        <end position="43"/>
    </location>
</feature>
<feature type="compositionally biased region" description="Low complexity" evidence="1">
    <location>
        <begin position="311"/>
        <end position="322"/>
    </location>
</feature>
<proteinExistence type="predicted"/>
<feature type="region of interest" description="Disordered" evidence="1">
    <location>
        <begin position="546"/>
        <end position="574"/>
    </location>
</feature>
<name>A0A086K9H5_TOXGO</name>
<organism evidence="2 3">
    <name type="scientific">Toxoplasma gondii p89</name>
    <dbReference type="NCBI Taxonomy" id="943119"/>
    <lineage>
        <taxon>Eukaryota</taxon>
        <taxon>Sar</taxon>
        <taxon>Alveolata</taxon>
        <taxon>Apicomplexa</taxon>
        <taxon>Conoidasida</taxon>
        <taxon>Coccidia</taxon>
        <taxon>Eucoccidiorida</taxon>
        <taxon>Eimeriorina</taxon>
        <taxon>Sarcocystidae</taxon>
        <taxon>Toxoplasma</taxon>
    </lineage>
</organism>
<dbReference type="Proteomes" id="UP000028828">
    <property type="component" value="Unassembled WGS sequence"/>
</dbReference>
<dbReference type="AlphaFoldDB" id="A0A086K9H5"/>
<evidence type="ECO:0000256" key="1">
    <source>
        <dbReference type="SAM" id="MobiDB-lite"/>
    </source>
</evidence>
<feature type="compositionally biased region" description="Basic and acidic residues" evidence="1">
    <location>
        <begin position="549"/>
        <end position="572"/>
    </location>
</feature>
<evidence type="ECO:0000313" key="3">
    <source>
        <dbReference type="Proteomes" id="UP000028828"/>
    </source>
</evidence>
<dbReference type="OrthoDB" id="407343at2759"/>
<dbReference type="EMBL" id="AEYI02001144">
    <property type="protein sequence ID" value="KFG41043.1"/>
    <property type="molecule type" value="Genomic_DNA"/>
</dbReference>
<sequence>MGNTESTAAELHDNYLAVLKSVEGRLGQYPSRTLSPRSQSSGVDRSRARVRPEEAYRDPGKRGAGNRPRNLPSKGEKPSRSAHKSGSTSSVDQFNNGPGANRKRGKDSVQRRDDAPPQADQEHSSLHPADGKRRSAAKGETPNVESTATGSDWGDSAVNDFAEEDSCAVESPAHFKLQTKESGVKAPSPRLFPCETLYEVTSQIDLADEKTQVEDGELSSLPSSPTASAEVATDKPGEGRTATREDTRTGRSAEGERGPCHTENQVDGADAKENESDNSHGESDQDLRRRSDGRGASSQRSRDEASNSGEPPSQSKPSQLSKQIRKKELAPEPLRAADIDLSSDVRVGASLKGGKGGKGDAEGDNVADLTAGFEGFSPYSPSYSLGFSQPSSKKAAKTTAENSKAHLPGGTRGSGNNTAVDRDACIYGNKKNHFPFLDEPALSLLVPFLFGRSLATCMTVCPHWFMKINRAMERMCGPATKGFQQMYSKYLEVWGSAVKLQPLQTVGDGGVRVDWVIFAKVLPECEGHILDISYTYSYISESSSSTARPVDEADKPAAGGKRDRGRQGEKRRSLSTNFDEGVILSPCGQPCPTNMPSRVFTVSYSLAAGAAKSSRTLWMHRDLCRFHGDETGVAAMGSVSSVCVGDFVEVAVTVYNGGGRVALDKVKWLPARVEWRREAVSTRGVFNREICPLERCSPDWLPADQFRIMTTERLKAPEDFSPCLKHVKTEFSGMDVAVRKSTYRAVRQGSLGSAACRSWGFPCEILPQGVPVVCSLTRWGLQHDRFLSVQLREGDIIDYYMSQGGANA</sequence>
<dbReference type="VEuPathDB" id="ToxoDB:TGP89_310930"/>
<feature type="region of interest" description="Disordered" evidence="1">
    <location>
        <begin position="26"/>
        <end position="165"/>
    </location>
</feature>
<evidence type="ECO:0000313" key="2">
    <source>
        <dbReference type="EMBL" id="KFG41043.1"/>
    </source>
</evidence>